<evidence type="ECO:0000259" key="8">
    <source>
        <dbReference type="PROSITE" id="PS51715"/>
    </source>
</evidence>
<sequence length="591" mass="67682">MDVTSEIHMPSPLCLIENAMGQLVINPKALEILSTITQPVVVVAIVGLYRTGKSYLLNKLAGKNKGFSLGSTVQSHTKGIWMWCVPHPKKPNHTLVLLDTEGLGDVEKGDNQNDSWIFALAILLSSTFVYNSMGTINQQAMDQLHYVTELTDRIRAKFSPDENEVEDSADFVSFFPDFVWTLRDFSLDLETDGQSITADEYLENSLKLKHGTSQKDKNFNLPRLCIRKFFPKKKCFVFDRPTHRKKLGQLENLHEDDLDPEFVQQVANFCSYIFSNSKTKTLTGGIKVNGPRLESLVLTYVNAISSGDLPCMENAVLALAQIENSAAVQKAFAHYDQQMAQKLQLPTETLQELLDLHRACEREAIEIFIRHSFKDVNQLFQKELAAQLEQKRDDFCKQNLKASSDRCSALLQQIFSSLEAEVKDGVYSKPGGYRCFIQKVQDLKKKYYQEQRKGIQAEEVLQAYLKSKEVVIDTILQTDQTLSEKEKEIEVQRVKAESAQAAAQRLEEMQKKNEQMMEQKERSYQEHVKQLTDKMERERAQLVKEQERTINLKLQEQAQLLKEGFQRESNQLHSEIQNLQKSLRKPRCTIS</sequence>
<evidence type="ECO:0000313" key="10">
    <source>
        <dbReference type="RefSeq" id="XP_008053263.1"/>
    </source>
</evidence>
<feature type="domain" description="GB1/RHD3-type G" evidence="8">
    <location>
        <begin position="37"/>
        <end position="278"/>
    </location>
</feature>
<accession>A0A1U7TA40</accession>
<dbReference type="Gene3D" id="3.40.50.300">
    <property type="entry name" value="P-loop containing nucleotide triphosphate hydrolases"/>
    <property type="match status" value="1"/>
</dbReference>
<organism evidence="9 10">
    <name type="scientific">Carlito syrichta</name>
    <name type="common">Philippine tarsier</name>
    <name type="synonym">Tarsius syrichta</name>
    <dbReference type="NCBI Taxonomy" id="1868482"/>
    <lineage>
        <taxon>Eukaryota</taxon>
        <taxon>Metazoa</taxon>
        <taxon>Chordata</taxon>
        <taxon>Craniata</taxon>
        <taxon>Vertebrata</taxon>
        <taxon>Euteleostomi</taxon>
        <taxon>Mammalia</taxon>
        <taxon>Eutheria</taxon>
        <taxon>Euarchontoglires</taxon>
        <taxon>Primates</taxon>
        <taxon>Haplorrhini</taxon>
        <taxon>Tarsiiformes</taxon>
        <taxon>Tarsiidae</taxon>
        <taxon>Carlito</taxon>
    </lineage>
</organism>
<dbReference type="InterPro" id="IPR036543">
    <property type="entry name" value="Guanylate-bd_C_sf"/>
</dbReference>
<keyword evidence="2" id="KW-0547">Nucleotide-binding</keyword>
<dbReference type="SUPFAM" id="SSF52540">
    <property type="entry name" value="P-loop containing nucleoside triphosphate hydrolases"/>
    <property type="match status" value="1"/>
</dbReference>
<evidence type="ECO:0000313" key="9">
    <source>
        <dbReference type="Proteomes" id="UP000189704"/>
    </source>
</evidence>
<evidence type="ECO:0000256" key="3">
    <source>
        <dbReference type="ARBA" id="ARBA00022801"/>
    </source>
</evidence>
<reference evidence="10" key="1">
    <citation type="submission" date="2025-08" db="UniProtKB">
        <authorList>
            <consortium name="RefSeq"/>
        </authorList>
    </citation>
    <scope>IDENTIFICATION</scope>
</reference>
<dbReference type="Pfam" id="PF02263">
    <property type="entry name" value="GBP"/>
    <property type="match status" value="1"/>
</dbReference>
<dbReference type="GeneID" id="103257344"/>
<dbReference type="Pfam" id="PF02841">
    <property type="entry name" value="GBP_C"/>
    <property type="match status" value="1"/>
</dbReference>
<dbReference type="SUPFAM" id="SSF48340">
    <property type="entry name" value="Interferon-induced guanylate-binding protein 1 (GBP1), C-terminal domain"/>
    <property type="match status" value="1"/>
</dbReference>
<dbReference type="PANTHER" id="PTHR10751">
    <property type="entry name" value="GUANYLATE BINDING PROTEIN"/>
    <property type="match status" value="1"/>
</dbReference>
<dbReference type="AlphaFoldDB" id="A0A1U7TA40"/>
<dbReference type="FunFam" id="3.40.50.300:FF:000422">
    <property type="entry name" value="Guanylate-binding protein 1"/>
    <property type="match status" value="1"/>
</dbReference>
<keyword evidence="7" id="KW-0175">Coiled coil</keyword>
<keyword evidence="4" id="KW-0391">Immunity</keyword>
<name>A0A1U7TA40_CARSF</name>
<evidence type="ECO:0000256" key="5">
    <source>
        <dbReference type="ARBA" id="ARBA00023134"/>
    </source>
</evidence>
<dbReference type="InterPro" id="IPR037684">
    <property type="entry name" value="GBP_C"/>
</dbReference>
<keyword evidence="5" id="KW-0342">GTP-binding</keyword>
<feature type="coiled-coil region" evidence="7">
    <location>
        <begin position="482"/>
        <end position="582"/>
    </location>
</feature>
<dbReference type="GO" id="GO:0003924">
    <property type="term" value="F:GTPase activity"/>
    <property type="evidence" value="ECO:0007669"/>
    <property type="project" value="InterPro"/>
</dbReference>
<dbReference type="OrthoDB" id="2135133at2759"/>
<dbReference type="FunFam" id="1.20.1000.10:FF:000001">
    <property type="entry name" value="Guanylate binding protein 1"/>
    <property type="match status" value="1"/>
</dbReference>
<protein>
    <submittedName>
        <fullName evidence="10">Guanylate-binding protein 1-like</fullName>
    </submittedName>
</protein>
<dbReference type="GO" id="GO:0005525">
    <property type="term" value="F:GTP binding"/>
    <property type="evidence" value="ECO:0007669"/>
    <property type="project" value="UniProtKB-KW"/>
</dbReference>
<dbReference type="PROSITE" id="PS51715">
    <property type="entry name" value="G_GB1_RHD3"/>
    <property type="match status" value="1"/>
</dbReference>
<dbReference type="CDD" id="cd16269">
    <property type="entry name" value="GBP_C"/>
    <property type="match status" value="1"/>
</dbReference>
<dbReference type="InterPro" id="IPR030386">
    <property type="entry name" value="G_GB1_RHD3_dom"/>
</dbReference>
<dbReference type="RefSeq" id="XP_008053263.1">
    <property type="nucleotide sequence ID" value="XM_008055072.2"/>
</dbReference>
<dbReference type="Gene3D" id="1.20.1000.10">
    <property type="entry name" value="Guanylate-binding protein, C-terminal domain"/>
    <property type="match status" value="1"/>
</dbReference>
<dbReference type="Proteomes" id="UP000189704">
    <property type="component" value="Unplaced"/>
</dbReference>
<dbReference type="GO" id="GO:0045087">
    <property type="term" value="P:innate immune response"/>
    <property type="evidence" value="ECO:0007669"/>
    <property type="project" value="UniProtKB-KW"/>
</dbReference>
<dbReference type="KEGG" id="csyr:103257344"/>
<dbReference type="CDD" id="cd01851">
    <property type="entry name" value="GBP"/>
    <property type="match status" value="1"/>
</dbReference>
<evidence type="ECO:0000256" key="7">
    <source>
        <dbReference type="SAM" id="Coils"/>
    </source>
</evidence>
<keyword evidence="9" id="KW-1185">Reference proteome</keyword>
<evidence type="ECO:0000256" key="6">
    <source>
        <dbReference type="PROSITE-ProRule" id="PRU01052"/>
    </source>
</evidence>
<dbReference type="InterPro" id="IPR015894">
    <property type="entry name" value="Guanylate-bd_N"/>
</dbReference>
<evidence type="ECO:0000256" key="1">
    <source>
        <dbReference type="ARBA" id="ARBA00022588"/>
    </source>
</evidence>
<keyword evidence="1" id="KW-0399">Innate immunity</keyword>
<proteinExistence type="inferred from homology"/>
<dbReference type="InterPro" id="IPR027417">
    <property type="entry name" value="P-loop_NTPase"/>
</dbReference>
<dbReference type="STRING" id="1868482.ENSTSYP00000008437"/>
<keyword evidence="3" id="KW-0378">Hydrolase</keyword>
<comment type="similarity">
    <text evidence="6">Belongs to the TRAFAC class dynamin-like GTPase superfamily. GB1/RHD3 GTPase family.</text>
</comment>
<dbReference type="InterPro" id="IPR003191">
    <property type="entry name" value="Guanylate-bd/ATL_C"/>
</dbReference>
<gene>
    <name evidence="10" type="primary">LOC103257344</name>
</gene>
<evidence type="ECO:0000256" key="4">
    <source>
        <dbReference type="ARBA" id="ARBA00022859"/>
    </source>
</evidence>
<evidence type="ECO:0000256" key="2">
    <source>
        <dbReference type="ARBA" id="ARBA00022741"/>
    </source>
</evidence>